<dbReference type="InterPro" id="IPR011722">
    <property type="entry name" value="Hemimethylated_DNA-bd_dom"/>
</dbReference>
<gene>
    <name evidence="2" type="ORF">Anas_12773</name>
</gene>
<dbReference type="InterPro" id="IPR036623">
    <property type="entry name" value="Hemimethylated_DNA-bd_sf"/>
</dbReference>
<feature type="domain" description="Hemimethylated DNA-binding" evidence="1">
    <location>
        <begin position="264"/>
        <end position="361"/>
    </location>
</feature>
<name>A0A5N5TAD0_9CRUS</name>
<evidence type="ECO:0000313" key="3">
    <source>
        <dbReference type="Proteomes" id="UP000326759"/>
    </source>
</evidence>
<dbReference type="SMART" id="SM00992">
    <property type="entry name" value="YccV-like"/>
    <property type="match status" value="1"/>
</dbReference>
<dbReference type="SUPFAM" id="SSF141255">
    <property type="entry name" value="YccV-like"/>
    <property type="match status" value="1"/>
</dbReference>
<organism evidence="2 3">
    <name type="scientific">Armadillidium nasatum</name>
    <dbReference type="NCBI Taxonomy" id="96803"/>
    <lineage>
        <taxon>Eukaryota</taxon>
        <taxon>Metazoa</taxon>
        <taxon>Ecdysozoa</taxon>
        <taxon>Arthropoda</taxon>
        <taxon>Crustacea</taxon>
        <taxon>Multicrustacea</taxon>
        <taxon>Malacostraca</taxon>
        <taxon>Eumalacostraca</taxon>
        <taxon>Peracarida</taxon>
        <taxon>Isopoda</taxon>
        <taxon>Oniscidea</taxon>
        <taxon>Crinocheta</taxon>
        <taxon>Armadillidiidae</taxon>
        <taxon>Armadillidium</taxon>
    </lineage>
</organism>
<keyword evidence="3" id="KW-1185">Reference proteome</keyword>
<dbReference type="EMBL" id="SEYY01006017">
    <property type="protein sequence ID" value="KAB7503028.1"/>
    <property type="molecule type" value="Genomic_DNA"/>
</dbReference>
<protein>
    <submittedName>
        <fullName evidence="2">F-box only protein 21</fullName>
    </submittedName>
</protein>
<sequence length="476" mass="55026">MIYMALSHRLGIPLQLIRYEDKLLFKWKPSDKNNSEIIIIIRMTAVVMFLKIMFRKGCVLFSSIVNDTLVKITTVKILIRNRKKKLSTWVYRRELSCTVAFLFICFIKSSENVEVTHPYYKINWQDLSETERSLVCQYPCSTKSFLIHLAHDSFHSTDESSADFGFVTEKIAAAGMILLLSSFPGDNDDSLFWYYIHEAANFCLKNELHIETIAEICGKNFNNISSVEGKMKIRNISADAQRLLSVQRKGPKPIKAKRRRKETLVKFATGMIVNVNSDDRCGVIFGWDEIYRPVNDPRNESDTSSFNLRRDQPFYSVLLRDGSTCYVPQESVTFRWIPCPINQFEVGRYFERFNDVVYEPNPEHSSEYPDEDRLREEISILNRLPQLKKTKGILGAFDGQLKDNILQNQNVCEMQFAYKKEKTLERKDKNNDAADTDTSNKWDSDTLSVLGQYTTSEDVNATEPAVIHLAPHLHQK</sequence>
<accession>A0A5N5TAD0</accession>
<proteinExistence type="predicted"/>
<comment type="caution">
    <text evidence="2">The sequence shown here is derived from an EMBL/GenBank/DDBJ whole genome shotgun (WGS) entry which is preliminary data.</text>
</comment>
<dbReference type="Proteomes" id="UP000326759">
    <property type="component" value="Unassembled WGS sequence"/>
</dbReference>
<evidence type="ECO:0000313" key="2">
    <source>
        <dbReference type="EMBL" id="KAB7503028.1"/>
    </source>
</evidence>
<evidence type="ECO:0000259" key="1">
    <source>
        <dbReference type="SMART" id="SM00992"/>
    </source>
</evidence>
<dbReference type="OrthoDB" id="28868at2759"/>
<feature type="non-terminal residue" evidence="2">
    <location>
        <position position="476"/>
    </location>
</feature>
<dbReference type="AlphaFoldDB" id="A0A5N5TAD0"/>
<reference evidence="2 3" key="1">
    <citation type="journal article" date="2019" name="PLoS Biol.">
        <title>Sex chromosomes control vertical transmission of feminizing Wolbachia symbionts in an isopod.</title>
        <authorList>
            <person name="Becking T."/>
            <person name="Chebbi M.A."/>
            <person name="Giraud I."/>
            <person name="Moumen B."/>
            <person name="Laverre T."/>
            <person name="Caubet Y."/>
            <person name="Peccoud J."/>
            <person name="Gilbert C."/>
            <person name="Cordaux R."/>
        </authorList>
    </citation>
    <scope>NUCLEOTIDE SEQUENCE [LARGE SCALE GENOMIC DNA]</scope>
    <source>
        <strain evidence="2">ANa2</strain>
        <tissue evidence="2">Whole body excluding digestive tract and cuticle</tissue>
    </source>
</reference>
<dbReference type="Pfam" id="PF08755">
    <property type="entry name" value="YccV-like"/>
    <property type="match status" value="1"/>
</dbReference>
<dbReference type="GO" id="GO:0003677">
    <property type="term" value="F:DNA binding"/>
    <property type="evidence" value="ECO:0007669"/>
    <property type="project" value="InterPro"/>
</dbReference>
<dbReference type="Gene3D" id="2.30.30.390">
    <property type="entry name" value="Hemimethylated DNA-binding domain"/>
    <property type="match status" value="1"/>
</dbReference>